<dbReference type="Gene3D" id="3.40.50.300">
    <property type="entry name" value="P-loop containing nucleotide triphosphate hydrolases"/>
    <property type="match status" value="1"/>
</dbReference>
<proteinExistence type="predicted"/>
<comment type="caution">
    <text evidence="2">The sequence shown here is derived from an EMBL/GenBank/DDBJ whole genome shotgun (WGS) entry which is preliminary data.</text>
</comment>
<evidence type="ECO:0000313" key="3">
    <source>
        <dbReference type="Proteomes" id="UP000012112"/>
    </source>
</evidence>
<feature type="domain" description="AAA" evidence="1">
    <location>
        <begin position="4"/>
        <end position="182"/>
    </location>
</feature>
<protein>
    <submittedName>
        <fullName evidence="2">VirC1-like protein</fullName>
    </submittedName>
</protein>
<accession>M6V955</accession>
<dbReference type="PANTHER" id="PTHR13696:SF99">
    <property type="entry name" value="COBYRINIC ACID AC-DIAMIDE SYNTHASE"/>
    <property type="match status" value="1"/>
</dbReference>
<evidence type="ECO:0000313" key="2">
    <source>
        <dbReference type="EMBL" id="EMO53952.1"/>
    </source>
</evidence>
<dbReference type="Pfam" id="PF13614">
    <property type="entry name" value="AAA_31"/>
    <property type="match status" value="1"/>
</dbReference>
<evidence type="ECO:0000259" key="1">
    <source>
        <dbReference type="Pfam" id="PF13614"/>
    </source>
</evidence>
<dbReference type="InterPro" id="IPR025669">
    <property type="entry name" value="AAA_dom"/>
</dbReference>
<gene>
    <name evidence="2" type="ORF">LEP1GSC172_3279</name>
</gene>
<dbReference type="AlphaFoldDB" id="M6V955"/>
<dbReference type="InterPro" id="IPR050678">
    <property type="entry name" value="DNA_Partitioning_ATPase"/>
</dbReference>
<reference evidence="2 3" key="1">
    <citation type="submission" date="2013-01" db="EMBL/GenBank/DDBJ databases">
        <authorList>
            <person name="Harkins D.M."/>
            <person name="Durkin A.S."/>
            <person name="Brinkac L.M."/>
            <person name="Haft D.H."/>
            <person name="Selengut J.D."/>
            <person name="Sanka R."/>
            <person name="DePew J."/>
            <person name="Purushe J."/>
            <person name="Matthias M.A."/>
            <person name="Vinetz J.M."/>
            <person name="Sutton G.G."/>
            <person name="Nierman W.C."/>
            <person name="Fouts D.E."/>
        </authorList>
    </citation>
    <scope>NUCLEOTIDE SEQUENCE [LARGE SCALE GENOMIC DNA]</scope>
    <source>
        <strain evidence="2 3">HAI1536</strain>
    </source>
</reference>
<organism evidence="2 3">
    <name type="scientific">Leptospira noguchii</name>
    <dbReference type="NCBI Taxonomy" id="28182"/>
    <lineage>
        <taxon>Bacteria</taxon>
        <taxon>Pseudomonadati</taxon>
        <taxon>Spirochaetota</taxon>
        <taxon>Spirochaetia</taxon>
        <taxon>Leptospirales</taxon>
        <taxon>Leptospiraceae</taxon>
        <taxon>Leptospira</taxon>
    </lineage>
</organism>
<dbReference type="SUPFAM" id="SSF52540">
    <property type="entry name" value="P-loop containing nucleoside triphosphate hydrolases"/>
    <property type="match status" value="1"/>
</dbReference>
<dbReference type="Proteomes" id="UP000012112">
    <property type="component" value="Unassembled WGS sequence"/>
</dbReference>
<dbReference type="PANTHER" id="PTHR13696">
    <property type="entry name" value="P-LOOP CONTAINING NUCLEOSIDE TRIPHOSPHATE HYDROLASE"/>
    <property type="match status" value="1"/>
</dbReference>
<dbReference type="EMBL" id="AKWD02000033">
    <property type="protein sequence ID" value="EMO53952.1"/>
    <property type="molecule type" value="Genomic_DNA"/>
</dbReference>
<dbReference type="InterPro" id="IPR027417">
    <property type="entry name" value="P-loop_NTPase"/>
</dbReference>
<sequence length="251" mass="28141">MNKMKIISIASLKGGIGKTTITTGLAQALHSLGFKVLVLDFDENNNLTDICLRGTPEFDLVTQKNVYSALAFENGIQGLSEAILKAKHGFDLLAANKRVRELSYLAKDDPSLGIRFAEEIKSLPYDFILIDNHPSISPSLVLSLYSSYAILFPLEDDVHNSQAIKDIKEEAENVSKKRRSEIIFRVVLNNMAESKTEEYFDAVKDHGAKAFKTVIYKNSHIKDCKDLARPLREDTKGFEWFLCLAKEVKAL</sequence>
<name>M6V955_9LEPT</name>